<accession>A0A645BLI8</accession>
<name>A0A645BLI8_9ZZZZ</name>
<gene>
    <name evidence="1" type="ORF">SDC9_113102</name>
</gene>
<dbReference type="AlphaFoldDB" id="A0A645BLI8"/>
<protein>
    <recommendedName>
        <fullName evidence="2">Trigger factor C-terminal domain-containing protein</fullName>
    </recommendedName>
</protein>
<dbReference type="InterPro" id="IPR027304">
    <property type="entry name" value="Trigger_fact/SurA_dom_sf"/>
</dbReference>
<evidence type="ECO:0008006" key="2">
    <source>
        <dbReference type="Google" id="ProtNLM"/>
    </source>
</evidence>
<dbReference type="EMBL" id="VSSQ01020939">
    <property type="protein sequence ID" value="MPM66195.1"/>
    <property type="molecule type" value="Genomic_DNA"/>
</dbReference>
<comment type="caution">
    <text evidence="1">The sequence shown here is derived from an EMBL/GenBank/DDBJ whole genome shotgun (WGS) entry which is preliminary data.</text>
</comment>
<dbReference type="SUPFAM" id="SSF109998">
    <property type="entry name" value="Triger factor/SurA peptide-binding domain-like"/>
    <property type="match status" value="1"/>
</dbReference>
<organism evidence="1">
    <name type="scientific">bioreactor metagenome</name>
    <dbReference type="NCBI Taxonomy" id="1076179"/>
    <lineage>
        <taxon>unclassified sequences</taxon>
        <taxon>metagenomes</taxon>
        <taxon>ecological metagenomes</taxon>
    </lineage>
</organism>
<reference evidence="1" key="1">
    <citation type="submission" date="2019-08" db="EMBL/GenBank/DDBJ databases">
        <authorList>
            <person name="Kucharzyk K."/>
            <person name="Murdoch R.W."/>
            <person name="Higgins S."/>
            <person name="Loffler F."/>
        </authorList>
    </citation>
    <scope>NUCLEOTIDE SEQUENCE</scope>
</reference>
<proteinExistence type="predicted"/>
<evidence type="ECO:0000313" key="1">
    <source>
        <dbReference type="EMBL" id="MPM66195.1"/>
    </source>
</evidence>
<sequence length="151" mass="17658">MAEVNDVKIHEYEISMYFSLNEEEQKKAIDRAAALYLIYDYALKKGFTVSDMEVQSQLKLEEEWIQEATNKEIFYDYIAGLDMTASEYLQSQYNVRRNEMMAQKLYESIKAEISKASPDISADDLKKSTDDRLSQLKSQLMKNAVIKYYNN</sequence>